<evidence type="ECO:0000313" key="1">
    <source>
        <dbReference type="EMBL" id="MBX38180.1"/>
    </source>
</evidence>
<protein>
    <submittedName>
        <fullName evidence="1">Uncharacterized protein</fullName>
    </submittedName>
</protein>
<dbReference type="EMBL" id="GGEC01057696">
    <property type="protein sequence ID" value="MBX38180.1"/>
    <property type="molecule type" value="Transcribed_RNA"/>
</dbReference>
<organism evidence="1">
    <name type="scientific">Rhizophora mucronata</name>
    <name type="common">Asiatic mangrove</name>
    <dbReference type="NCBI Taxonomy" id="61149"/>
    <lineage>
        <taxon>Eukaryota</taxon>
        <taxon>Viridiplantae</taxon>
        <taxon>Streptophyta</taxon>
        <taxon>Embryophyta</taxon>
        <taxon>Tracheophyta</taxon>
        <taxon>Spermatophyta</taxon>
        <taxon>Magnoliopsida</taxon>
        <taxon>eudicotyledons</taxon>
        <taxon>Gunneridae</taxon>
        <taxon>Pentapetalae</taxon>
        <taxon>rosids</taxon>
        <taxon>fabids</taxon>
        <taxon>Malpighiales</taxon>
        <taxon>Rhizophoraceae</taxon>
        <taxon>Rhizophora</taxon>
    </lineage>
</organism>
<dbReference type="AlphaFoldDB" id="A0A2P2N6W5"/>
<proteinExistence type="predicted"/>
<accession>A0A2P2N6W5</accession>
<sequence>MTFNTSLKHELLFLQQTIISTINITGDKQTCRSLKGNHSINQAFVLHFLTTITPPTRPSS</sequence>
<reference evidence="1" key="1">
    <citation type="submission" date="2018-02" db="EMBL/GenBank/DDBJ databases">
        <title>Rhizophora mucronata_Transcriptome.</title>
        <authorList>
            <person name="Meera S.P."/>
            <person name="Sreeshan A."/>
            <person name="Augustine A."/>
        </authorList>
    </citation>
    <scope>NUCLEOTIDE SEQUENCE</scope>
    <source>
        <tissue evidence="1">Leaf</tissue>
    </source>
</reference>
<name>A0A2P2N6W5_RHIMU</name>